<evidence type="ECO:0000259" key="7">
    <source>
        <dbReference type="PROSITE" id="PS50888"/>
    </source>
</evidence>
<dbReference type="Proteomes" id="UP001054252">
    <property type="component" value="Unassembled WGS sequence"/>
</dbReference>
<name>A0AAV5IA70_9ROSI</name>
<dbReference type="CDD" id="cd11445">
    <property type="entry name" value="bHLH_AtPIF_like"/>
    <property type="match status" value="1"/>
</dbReference>
<evidence type="ECO:0000256" key="1">
    <source>
        <dbReference type="ARBA" id="ARBA00004123"/>
    </source>
</evidence>
<dbReference type="GO" id="GO:0003677">
    <property type="term" value="F:DNA binding"/>
    <property type="evidence" value="ECO:0007669"/>
    <property type="project" value="UniProtKB-KW"/>
</dbReference>
<dbReference type="Gene3D" id="4.10.280.10">
    <property type="entry name" value="Helix-loop-helix DNA-binding domain"/>
    <property type="match status" value="1"/>
</dbReference>
<dbReference type="InterPro" id="IPR036638">
    <property type="entry name" value="HLH_DNA-bd_sf"/>
</dbReference>
<dbReference type="FunFam" id="4.10.280.10:FF:000004">
    <property type="entry name" value="Basic helix-loop-helix transcription factor"/>
    <property type="match status" value="1"/>
</dbReference>
<evidence type="ECO:0000256" key="5">
    <source>
        <dbReference type="ARBA" id="ARBA00023242"/>
    </source>
</evidence>
<dbReference type="PROSITE" id="PS50888">
    <property type="entry name" value="BHLH"/>
    <property type="match status" value="1"/>
</dbReference>
<organism evidence="8 9">
    <name type="scientific">Rubroshorea leprosula</name>
    <dbReference type="NCBI Taxonomy" id="152421"/>
    <lineage>
        <taxon>Eukaryota</taxon>
        <taxon>Viridiplantae</taxon>
        <taxon>Streptophyta</taxon>
        <taxon>Embryophyta</taxon>
        <taxon>Tracheophyta</taxon>
        <taxon>Spermatophyta</taxon>
        <taxon>Magnoliopsida</taxon>
        <taxon>eudicotyledons</taxon>
        <taxon>Gunneridae</taxon>
        <taxon>Pentapetalae</taxon>
        <taxon>rosids</taxon>
        <taxon>malvids</taxon>
        <taxon>Malvales</taxon>
        <taxon>Dipterocarpaceae</taxon>
        <taxon>Rubroshorea</taxon>
    </lineage>
</organism>
<evidence type="ECO:0000256" key="3">
    <source>
        <dbReference type="ARBA" id="ARBA00023125"/>
    </source>
</evidence>
<evidence type="ECO:0000256" key="4">
    <source>
        <dbReference type="ARBA" id="ARBA00023163"/>
    </source>
</evidence>
<dbReference type="InterPro" id="IPR047265">
    <property type="entry name" value="PIF1-like_bHLH"/>
</dbReference>
<dbReference type="InterPro" id="IPR011598">
    <property type="entry name" value="bHLH_dom"/>
</dbReference>
<accession>A0AAV5IA70</accession>
<sequence>MGDNMNMFHYSSGSSSDDMSHFVRQILVRSSSMSAATAMAHGGPQARGNNSYSPGGGMKQVIMGVDGCERGGWGSGAGLLGDVRGSCSVGGSENDTDEYDCESEEHLEAVVDEAPAKPAPSRGSSKRSRAAEVHNLSEKRRRSRINEKMKALQNLIPNSNKTDKASMLDEAIEYLKQLQLQVQMLTMRNGLSLHPMCLPGALPPIQLSQTRAAFAEEDESLHMNSSGTLPMNQGAGGQTIFSLPNQCTVSNHLPVHNIPSLINPETSYGLESSIQAQFGSFQLLTSSEGICREDVLPHQLNMNHSKANPSASLPFSESDLIGSDHSEGVLLKNIEHNLILSSHLTRMEAGSSPNNDIKAERPNF</sequence>
<proteinExistence type="predicted"/>
<dbReference type="PANTHER" id="PTHR45855">
    <property type="entry name" value="TRANSCRIPTION FACTOR PIF1-RELATED"/>
    <property type="match status" value="1"/>
</dbReference>
<feature type="compositionally biased region" description="Acidic residues" evidence="6">
    <location>
        <begin position="94"/>
        <end position="103"/>
    </location>
</feature>
<dbReference type="AlphaFoldDB" id="A0AAV5IA70"/>
<dbReference type="EMBL" id="BPVZ01000008">
    <property type="protein sequence ID" value="GKU94757.1"/>
    <property type="molecule type" value="Genomic_DNA"/>
</dbReference>
<dbReference type="Pfam" id="PF00010">
    <property type="entry name" value="HLH"/>
    <property type="match status" value="1"/>
</dbReference>
<keyword evidence="9" id="KW-1185">Reference proteome</keyword>
<evidence type="ECO:0000256" key="2">
    <source>
        <dbReference type="ARBA" id="ARBA00023015"/>
    </source>
</evidence>
<feature type="compositionally biased region" description="Basic and acidic residues" evidence="6">
    <location>
        <begin position="129"/>
        <end position="141"/>
    </location>
</feature>
<evidence type="ECO:0000313" key="9">
    <source>
        <dbReference type="Proteomes" id="UP001054252"/>
    </source>
</evidence>
<protein>
    <recommendedName>
        <fullName evidence="7">BHLH domain-containing protein</fullName>
    </recommendedName>
</protein>
<keyword evidence="4" id="KW-0804">Transcription</keyword>
<comment type="subcellular location">
    <subcellularLocation>
        <location evidence="1">Nucleus</location>
    </subcellularLocation>
</comment>
<keyword evidence="3" id="KW-0238">DNA-binding</keyword>
<evidence type="ECO:0000256" key="6">
    <source>
        <dbReference type="SAM" id="MobiDB-lite"/>
    </source>
</evidence>
<dbReference type="GO" id="GO:0046983">
    <property type="term" value="F:protein dimerization activity"/>
    <property type="evidence" value="ECO:0007669"/>
    <property type="project" value="InterPro"/>
</dbReference>
<keyword evidence="5" id="KW-0539">Nucleus</keyword>
<feature type="domain" description="BHLH" evidence="7">
    <location>
        <begin position="129"/>
        <end position="178"/>
    </location>
</feature>
<evidence type="ECO:0000313" key="8">
    <source>
        <dbReference type="EMBL" id="GKU94757.1"/>
    </source>
</evidence>
<dbReference type="InterPro" id="IPR031066">
    <property type="entry name" value="bHLH_ALC-like_plant"/>
</dbReference>
<dbReference type="SMART" id="SM00353">
    <property type="entry name" value="HLH"/>
    <property type="match status" value="1"/>
</dbReference>
<gene>
    <name evidence="8" type="ORF">SLEP1_g8203</name>
</gene>
<dbReference type="SUPFAM" id="SSF47459">
    <property type="entry name" value="HLH, helix-loop-helix DNA-binding domain"/>
    <property type="match status" value="1"/>
</dbReference>
<reference evidence="8 9" key="1">
    <citation type="journal article" date="2021" name="Commun. Biol.">
        <title>The genome of Shorea leprosula (Dipterocarpaceae) highlights the ecological relevance of drought in aseasonal tropical rainforests.</title>
        <authorList>
            <person name="Ng K.K.S."/>
            <person name="Kobayashi M.J."/>
            <person name="Fawcett J.A."/>
            <person name="Hatakeyama M."/>
            <person name="Paape T."/>
            <person name="Ng C.H."/>
            <person name="Ang C.C."/>
            <person name="Tnah L.H."/>
            <person name="Lee C.T."/>
            <person name="Nishiyama T."/>
            <person name="Sese J."/>
            <person name="O'Brien M.J."/>
            <person name="Copetti D."/>
            <person name="Mohd Noor M.I."/>
            <person name="Ong R.C."/>
            <person name="Putra M."/>
            <person name="Sireger I.Z."/>
            <person name="Indrioko S."/>
            <person name="Kosugi Y."/>
            <person name="Izuno A."/>
            <person name="Isagi Y."/>
            <person name="Lee S.L."/>
            <person name="Shimizu K.K."/>
        </authorList>
    </citation>
    <scope>NUCLEOTIDE SEQUENCE [LARGE SCALE GENOMIC DNA]</scope>
    <source>
        <strain evidence="8">214</strain>
    </source>
</reference>
<comment type="caution">
    <text evidence="8">The sequence shown here is derived from an EMBL/GenBank/DDBJ whole genome shotgun (WGS) entry which is preliminary data.</text>
</comment>
<dbReference type="GO" id="GO:0005634">
    <property type="term" value="C:nucleus"/>
    <property type="evidence" value="ECO:0007669"/>
    <property type="project" value="UniProtKB-SubCell"/>
</dbReference>
<dbReference type="PANTHER" id="PTHR45855:SF73">
    <property type="entry name" value="TRANSCRIPTION FACTOR SPATULA"/>
    <property type="match status" value="1"/>
</dbReference>
<keyword evidence="2" id="KW-0805">Transcription regulation</keyword>
<feature type="region of interest" description="Disordered" evidence="6">
    <location>
        <begin position="88"/>
        <end position="141"/>
    </location>
</feature>